<dbReference type="EMBL" id="JABAIK010000007">
    <property type="protein sequence ID" value="NLS12907.1"/>
    <property type="molecule type" value="Genomic_DNA"/>
</dbReference>
<comment type="caution">
    <text evidence="1">The sequence shown here is derived from an EMBL/GenBank/DDBJ whole genome shotgun (WGS) entry which is preliminary data.</text>
</comment>
<dbReference type="AlphaFoldDB" id="A0A7X8YH22"/>
<keyword evidence="2" id="KW-1185">Reference proteome</keyword>
<dbReference type="Proteomes" id="UP000535589">
    <property type="component" value="Unassembled WGS sequence"/>
</dbReference>
<protein>
    <submittedName>
        <fullName evidence="1">Uncharacterized protein</fullName>
    </submittedName>
</protein>
<proteinExistence type="predicted"/>
<evidence type="ECO:0000313" key="1">
    <source>
        <dbReference type="EMBL" id="NLS12907.1"/>
    </source>
</evidence>
<reference evidence="1 2" key="1">
    <citation type="submission" date="2020-04" db="EMBL/GenBank/DDBJ databases">
        <title>Vibrio sp. SM6, a novel species isolated from seawater.</title>
        <authorList>
            <person name="Wang X."/>
        </authorList>
    </citation>
    <scope>NUCLEOTIDE SEQUENCE [LARGE SCALE GENOMIC DNA]</scope>
    <source>
        <strain evidence="1 2">SM6</strain>
    </source>
</reference>
<gene>
    <name evidence="1" type="ORF">HGP28_08395</name>
</gene>
<dbReference type="RefSeq" id="WP_168836006.1">
    <property type="nucleotide sequence ID" value="NZ_JABAIK010000007.1"/>
</dbReference>
<accession>A0A7X8YH22</accession>
<sequence>MSVTSIEAYLNELSDVIAIESAQLNERTIILHEKLLAAERNRESLERKVKLVYEYSGANYDPSRIPIQDFGLLIELRNSLTHYKTHNNHTDHQPIKLLGKLRSKRILLGRGNEFLSSPAYSWFHEICTKETASWALKTCLAIITSMSSNLEPSIENILTGCLALEVENA</sequence>
<evidence type="ECO:0000313" key="2">
    <source>
        <dbReference type="Proteomes" id="UP000535589"/>
    </source>
</evidence>
<organism evidence="1 2">
    <name type="scientific">Vibrio agarilyticus</name>
    <dbReference type="NCBI Taxonomy" id="2726741"/>
    <lineage>
        <taxon>Bacteria</taxon>
        <taxon>Pseudomonadati</taxon>
        <taxon>Pseudomonadota</taxon>
        <taxon>Gammaproteobacteria</taxon>
        <taxon>Vibrionales</taxon>
        <taxon>Vibrionaceae</taxon>
        <taxon>Vibrio</taxon>
    </lineage>
</organism>
<name>A0A7X8YH22_9VIBR</name>